<gene>
    <name evidence="3" type="ORF">GCM10009864_19230</name>
</gene>
<name>A0ABN3RJR9_9ACTN</name>
<dbReference type="Proteomes" id="UP001500994">
    <property type="component" value="Unassembled WGS sequence"/>
</dbReference>
<dbReference type="InterPro" id="IPR011766">
    <property type="entry name" value="TPP_enzyme_TPP-bd"/>
</dbReference>
<dbReference type="InterPro" id="IPR045229">
    <property type="entry name" value="TPP_enz"/>
</dbReference>
<evidence type="ECO:0000259" key="2">
    <source>
        <dbReference type="Pfam" id="PF02775"/>
    </source>
</evidence>
<evidence type="ECO:0000313" key="4">
    <source>
        <dbReference type="Proteomes" id="UP001500994"/>
    </source>
</evidence>
<comment type="caution">
    <text evidence="3">The sequence shown here is derived from an EMBL/GenBank/DDBJ whole genome shotgun (WGS) entry which is preliminary data.</text>
</comment>
<sequence length="116" mass="12093">MAGTAVAGAGGELLALAQERPRLTLLVFNDGGYGVLRNMRDAHRERRSGVDLVTPDFARLAAACGLPYRRIAAEEYAAPVLAEAVGSAGPVLVEVDLAALGPMKQPFTPPVQVPGQ</sequence>
<comment type="similarity">
    <text evidence="1">Belongs to the TPP enzyme family.</text>
</comment>
<dbReference type="PANTHER" id="PTHR18968">
    <property type="entry name" value="THIAMINE PYROPHOSPHATE ENZYMES"/>
    <property type="match status" value="1"/>
</dbReference>
<dbReference type="InterPro" id="IPR029061">
    <property type="entry name" value="THDP-binding"/>
</dbReference>
<dbReference type="EMBL" id="BAAARK010000004">
    <property type="protein sequence ID" value="GAA2654263.1"/>
    <property type="molecule type" value="Genomic_DNA"/>
</dbReference>
<keyword evidence="4" id="KW-1185">Reference proteome</keyword>
<feature type="domain" description="Thiamine pyrophosphate enzyme TPP-binding" evidence="2">
    <location>
        <begin position="10"/>
        <end position="95"/>
    </location>
</feature>
<reference evidence="3 4" key="1">
    <citation type="journal article" date="2019" name="Int. J. Syst. Evol. Microbiol.">
        <title>The Global Catalogue of Microorganisms (GCM) 10K type strain sequencing project: providing services to taxonomists for standard genome sequencing and annotation.</title>
        <authorList>
            <consortium name="The Broad Institute Genomics Platform"/>
            <consortium name="The Broad Institute Genome Sequencing Center for Infectious Disease"/>
            <person name="Wu L."/>
            <person name="Ma J."/>
        </authorList>
    </citation>
    <scope>NUCLEOTIDE SEQUENCE [LARGE SCALE GENOMIC DNA]</scope>
    <source>
        <strain evidence="3 4">JCM 16374</strain>
    </source>
</reference>
<dbReference type="PANTHER" id="PTHR18968:SF13">
    <property type="entry name" value="ACETOLACTATE SYNTHASE CATALYTIC SUBUNIT, MITOCHONDRIAL"/>
    <property type="match status" value="1"/>
</dbReference>
<evidence type="ECO:0000256" key="1">
    <source>
        <dbReference type="ARBA" id="ARBA00007812"/>
    </source>
</evidence>
<dbReference type="Pfam" id="PF02775">
    <property type="entry name" value="TPP_enzyme_C"/>
    <property type="match status" value="1"/>
</dbReference>
<evidence type="ECO:0000313" key="3">
    <source>
        <dbReference type="EMBL" id="GAA2654263.1"/>
    </source>
</evidence>
<protein>
    <recommendedName>
        <fullName evidence="2">Thiamine pyrophosphate enzyme TPP-binding domain-containing protein</fullName>
    </recommendedName>
</protein>
<proteinExistence type="inferred from homology"/>
<dbReference type="CDD" id="cd00568">
    <property type="entry name" value="TPP_enzymes"/>
    <property type="match status" value="1"/>
</dbReference>
<accession>A0ABN3RJR9</accession>
<organism evidence="3 4">
    <name type="scientific">Streptomyces lunalinharesii</name>
    <dbReference type="NCBI Taxonomy" id="333384"/>
    <lineage>
        <taxon>Bacteria</taxon>
        <taxon>Bacillati</taxon>
        <taxon>Actinomycetota</taxon>
        <taxon>Actinomycetes</taxon>
        <taxon>Kitasatosporales</taxon>
        <taxon>Streptomycetaceae</taxon>
        <taxon>Streptomyces</taxon>
    </lineage>
</organism>
<dbReference type="Gene3D" id="3.40.50.970">
    <property type="match status" value="1"/>
</dbReference>
<dbReference type="SUPFAM" id="SSF52518">
    <property type="entry name" value="Thiamin diphosphate-binding fold (THDP-binding)"/>
    <property type="match status" value="1"/>
</dbReference>